<keyword evidence="2" id="KW-0560">Oxidoreductase</keyword>
<name>A0A7C8MXK3_9PEZI</name>
<evidence type="ECO:0000256" key="1">
    <source>
        <dbReference type="ARBA" id="ARBA00006484"/>
    </source>
</evidence>
<organism evidence="4 5">
    <name type="scientific">Xylaria multiplex</name>
    <dbReference type="NCBI Taxonomy" id="323545"/>
    <lineage>
        <taxon>Eukaryota</taxon>
        <taxon>Fungi</taxon>
        <taxon>Dikarya</taxon>
        <taxon>Ascomycota</taxon>
        <taxon>Pezizomycotina</taxon>
        <taxon>Sordariomycetes</taxon>
        <taxon>Xylariomycetidae</taxon>
        <taxon>Xylariales</taxon>
        <taxon>Xylariaceae</taxon>
        <taxon>Xylaria</taxon>
    </lineage>
</organism>
<dbReference type="PANTHER" id="PTHR24320:SF272">
    <property type="entry name" value="NAD(P)-BINDING ROSSMANN-FOLD SUPERFAMILY PROTEIN"/>
    <property type="match status" value="1"/>
</dbReference>
<evidence type="ECO:0000313" key="4">
    <source>
        <dbReference type="EMBL" id="KAF2968054.1"/>
    </source>
</evidence>
<dbReference type="InParanoid" id="A0A7C8MXK3"/>
<dbReference type="Gene3D" id="3.40.50.720">
    <property type="entry name" value="NAD(P)-binding Rossmann-like Domain"/>
    <property type="match status" value="1"/>
</dbReference>
<accession>A0A7C8MXK3</accession>
<dbReference type="AlphaFoldDB" id="A0A7C8MXK3"/>
<dbReference type="OrthoDB" id="191139at2759"/>
<proteinExistence type="inferred from homology"/>
<dbReference type="PANTHER" id="PTHR24320">
    <property type="entry name" value="RETINOL DEHYDROGENASE"/>
    <property type="match status" value="1"/>
</dbReference>
<dbReference type="InterPro" id="IPR036291">
    <property type="entry name" value="NAD(P)-bd_dom_sf"/>
</dbReference>
<evidence type="ECO:0000256" key="2">
    <source>
        <dbReference type="ARBA" id="ARBA00023002"/>
    </source>
</evidence>
<feature type="region of interest" description="Disordered" evidence="3">
    <location>
        <begin position="1"/>
        <end position="22"/>
    </location>
</feature>
<dbReference type="PRINTS" id="PR00081">
    <property type="entry name" value="GDHRDH"/>
</dbReference>
<dbReference type="InterPro" id="IPR002347">
    <property type="entry name" value="SDR_fam"/>
</dbReference>
<evidence type="ECO:0000313" key="5">
    <source>
        <dbReference type="Proteomes" id="UP000481858"/>
    </source>
</evidence>
<gene>
    <name evidence="4" type="ORF">GQX73_g5517</name>
</gene>
<comment type="caution">
    <text evidence="4">The sequence shown here is derived from an EMBL/GenBank/DDBJ whole genome shotgun (WGS) entry which is preliminary data.</text>
</comment>
<reference evidence="4 5" key="1">
    <citation type="submission" date="2019-12" db="EMBL/GenBank/DDBJ databases">
        <title>Draft genome sequence of the ascomycete Xylaria multiplex DSM 110363.</title>
        <authorList>
            <person name="Buettner E."/>
            <person name="Kellner H."/>
        </authorList>
    </citation>
    <scope>NUCLEOTIDE SEQUENCE [LARGE SCALE GENOMIC DNA]</scope>
    <source>
        <strain evidence="4 5">DSM 110363</strain>
    </source>
</reference>
<dbReference type="EMBL" id="WUBL01000057">
    <property type="protein sequence ID" value="KAF2968054.1"/>
    <property type="molecule type" value="Genomic_DNA"/>
</dbReference>
<protein>
    <submittedName>
        <fullName evidence="4">Uncharacterized protein</fullName>
    </submittedName>
</protein>
<evidence type="ECO:0000256" key="3">
    <source>
        <dbReference type="SAM" id="MobiDB-lite"/>
    </source>
</evidence>
<dbReference type="SUPFAM" id="SSF51735">
    <property type="entry name" value="NAD(P)-binding Rossmann-fold domains"/>
    <property type="match status" value="1"/>
</dbReference>
<sequence>MSSPFNPYAEQHKDLKGPGDERPTAIQVLKDNNLIQAWPDKVVLITGATSGIGIETTRAMYATGARCFVLVRNPAKAQPLVADIIKSTKGNGKIEIIEMDLDSLDSVRNAAQQFLQMSSQLNVMINNAGIMACPKTITVDGFERQFAVNYLAHFTLTTLLLPTMLSSSSPTFNSRVVWVSSSGHRHDHCRLDLNDIGLLDHYEPWSAYGQSKTATIWASNHIDRKYGPRGVHSLAVHPGGILTNLSQYMEPEQIAAIMEDKEAPKKMKSAEQGAATQVWAAAAPVWEGQGGKYLEDLKVADLTSGIPSALGDGYGAHAYDPVNEEKLWKLSLGLVKVEEP</sequence>
<comment type="similarity">
    <text evidence="1">Belongs to the short-chain dehydrogenases/reductases (SDR) family.</text>
</comment>
<keyword evidence="5" id="KW-1185">Reference proteome</keyword>
<feature type="compositionally biased region" description="Basic and acidic residues" evidence="3">
    <location>
        <begin position="10"/>
        <end position="22"/>
    </location>
</feature>
<dbReference type="Pfam" id="PF00106">
    <property type="entry name" value="adh_short"/>
    <property type="match status" value="1"/>
</dbReference>
<dbReference type="GO" id="GO:0016491">
    <property type="term" value="F:oxidoreductase activity"/>
    <property type="evidence" value="ECO:0007669"/>
    <property type="project" value="UniProtKB-KW"/>
</dbReference>
<dbReference type="Proteomes" id="UP000481858">
    <property type="component" value="Unassembled WGS sequence"/>
</dbReference>